<evidence type="ECO:0000313" key="2">
    <source>
        <dbReference type="EMBL" id="KAJ1350663.1"/>
    </source>
</evidence>
<proteinExistence type="predicted"/>
<dbReference type="AlphaFoldDB" id="A0AAD5M506"/>
<feature type="non-terminal residue" evidence="2">
    <location>
        <position position="1"/>
    </location>
</feature>
<evidence type="ECO:0000313" key="3">
    <source>
        <dbReference type="Proteomes" id="UP001196413"/>
    </source>
</evidence>
<organism evidence="2 3">
    <name type="scientific">Parelaphostrongylus tenuis</name>
    <name type="common">Meningeal worm</name>
    <dbReference type="NCBI Taxonomy" id="148309"/>
    <lineage>
        <taxon>Eukaryota</taxon>
        <taxon>Metazoa</taxon>
        <taxon>Ecdysozoa</taxon>
        <taxon>Nematoda</taxon>
        <taxon>Chromadorea</taxon>
        <taxon>Rhabditida</taxon>
        <taxon>Rhabditina</taxon>
        <taxon>Rhabditomorpha</taxon>
        <taxon>Strongyloidea</taxon>
        <taxon>Metastrongylidae</taxon>
        <taxon>Parelaphostrongylus</taxon>
    </lineage>
</organism>
<feature type="region of interest" description="Disordered" evidence="1">
    <location>
        <begin position="17"/>
        <end position="43"/>
    </location>
</feature>
<evidence type="ECO:0000256" key="1">
    <source>
        <dbReference type="SAM" id="MobiDB-lite"/>
    </source>
</evidence>
<name>A0AAD5M506_PARTN</name>
<reference evidence="2" key="1">
    <citation type="submission" date="2021-06" db="EMBL/GenBank/DDBJ databases">
        <title>Parelaphostrongylus tenuis whole genome reference sequence.</title>
        <authorList>
            <person name="Garwood T.J."/>
            <person name="Larsen P.A."/>
            <person name="Fountain-Jones N.M."/>
            <person name="Garbe J.R."/>
            <person name="Macchietto M.G."/>
            <person name="Kania S.A."/>
            <person name="Gerhold R.W."/>
            <person name="Richards J.E."/>
            <person name="Wolf T.M."/>
        </authorList>
    </citation>
    <scope>NUCLEOTIDE SEQUENCE</scope>
    <source>
        <strain evidence="2">MNPRO001-30</strain>
        <tissue evidence="2">Meninges</tissue>
    </source>
</reference>
<protein>
    <submittedName>
        <fullName evidence="2">Uncharacterized protein</fullName>
    </submittedName>
</protein>
<keyword evidence="3" id="KW-1185">Reference proteome</keyword>
<dbReference type="EMBL" id="JAHQIW010000909">
    <property type="protein sequence ID" value="KAJ1350663.1"/>
    <property type="molecule type" value="Genomic_DNA"/>
</dbReference>
<feature type="non-terminal residue" evidence="2">
    <location>
        <position position="64"/>
    </location>
</feature>
<comment type="caution">
    <text evidence="2">The sequence shown here is derived from an EMBL/GenBank/DDBJ whole genome shotgun (WGS) entry which is preliminary data.</text>
</comment>
<accession>A0AAD5M506</accession>
<gene>
    <name evidence="2" type="ORF">KIN20_006507</name>
</gene>
<sequence>QPRALSTLKWPLESGMVPRTADLGAPGHQGLATDPQVAGPSPRPILTDPVQRAGREVLHPCESG</sequence>
<dbReference type="Proteomes" id="UP001196413">
    <property type="component" value="Unassembled WGS sequence"/>
</dbReference>